<name>A0ACC0U5N9_9AGAM</name>
<proteinExistence type="predicted"/>
<sequence length="228" mass="26907">MASSSAVKFDDIDKHEFAQYILREHGTYFPKICTPLGETIPDLKERIDELQTQYSAELEKLGEYHAAQYFDDALDRYSAQDDEASDDYSGIIDELYDQFRRHGKTSLEARFDRETTLVRLAHTETVAPLLYKLAYKQREEESRKRREIQFPQTAAEFNFIQDKELQQRIARFLASDAIVQDKMLNEYGWAWRQVQGLKEEYLKDSTFKEDIQRRVAVVRDPRRKSTLT</sequence>
<comment type="caution">
    <text evidence="1">The sequence shown here is derived from an EMBL/GenBank/DDBJ whole genome shotgun (WGS) entry which is preliminary data.</text>
</comment>
<evidence type="ECO:0000313" key="2">
    <source>
        <dbReference type="Proteomes" id="UP001207468"/>
    </source>
</evidence>
<evidence type="ECO:0000313" key="1">
    <source>
        <dbReference type="EMBL" id="KAI9464819.1"/>
    </source>
</evidence>
<organism evidence="1 2">
    <name type="scientific">Russula earlei</name>
    <dbReference type="NCBI Taxonomy" id="71964"/>
    <lineage>
        <taxon>Eukaryota</taxon>
        <taxon>Fungi</taxon>
        <taxon>Dikarya</taxon>
        <taxon>Basidiomycota</taxon>
        <taxon>Agaricomycotina</taxon>
        <taxon>Agaricomycetes</taxon>
        <taxon>Russulales</taxon>
        <taxon>Russulaceae</taxon>
        <taxon>Russula</taxon>
    </lineage>
</organism>
<keyword evidence="2" id="KW-1185">Reference proteome</keyword>
<gene>
    <name evidence="1" type="ORF">F5148DRAFT_1209357</name>
</gene>
<dbReference type="EMBL" id="JAGFNK010000147">
    <property type="protein sequence ID" value="KAI9464819.1"/>
    <property type="molecule type" value="Genomic_DNA"/>
</dbReference>
<reference evidence="1" key="1">
    <citation type="submission" date="2021-03" db="EMBL/GenBank/DDBJ databases">
        <title>Evolutionary priming and transition to the ectomycorrhizal habit in an iconic lineage of mushroom-forming fungi: is preadaptation a requirement?</title>
        <authorList>
            <consortium name="DOE Joint Genome Institute"/>
            <person name="Looney B.P."/>
            <person name="Miyauchi S."/>
            <person name="Morin E."/>
            <person name="Drula E."/>
            <person name="Courty P.E."/>
            <person name="Chicoki N."/>
            <person name="Fauchery L."/>
            <person name="Kohler A."/>
            <person name="Kuo A."/>
            <person name="LaButti K."/>
            <person name="Pangilinan J."/>
            <person name="Lipzen A."/>
            <person name="Riley R."/>
            <person name="Andreopoulos W."/>
            <person name="He G."/>
            <person name="Johnson J."/>
            <person name="Barry K.W."/>
            <person name="Grigoriev I.V."/>
            <person name="Nagy L."/>
            <person name="Hibbett D."/>
            <person name="Henrissat B."/>
            <person name="Matheny P.B."/>
            <person name="Labbe J."/>
            <person name="Martin A.F."/>
        </authorList>
    </citation>
    <scope>NUCLEOTIDE SEQUENCE</scope>
    <source>
        <strain evidence="1">BPL698</strain>
    </source>
</reference>
<accession>A0ACC0U5N9</accession>
<protein>
    <submittedName>
        <fullName evidence="1">Uncharacterized protein</fullName>
    </submittedName>
</protein>
<dbReference type="Proteomes" id="UP001207468">
    <property type="component" value="Unassembled WGS sequence"/>
</dbReference>